<keyword evidence="2" id="KW-1185">Reference proteome</keyword>
<reference evidence="1 2" key="1">
    <citation type="submission" date="2015-07" db="EMBL/GenBank/DDBJ databases">
        <title>Genome sequencing of Kibdelosporangium phytohabitans.</title>
        <authorList>
            <person name="Qin S."/>
            <person name="Xing K."/>
        </authorList>
    </citation>
    <scope>NUCLEOTIDE SEQUENCE [LARGE SCALE GENOMIC DNA]</scope>
    <source>
        <strain evidence="1 2">KLBMP1111</strain>
    </source>
</reference>
<gene>
    <name evidence="1" type="ORF">AOZ06_33065</name>
</gene>
<protein>
    <submittedName>
        <fullName evidence="1">Uncharacterized protein</fullName>
    </submittedName>
</protein>
<evidence type="ECO:0000313" key="2">
    <source>
        <dbReference type="Proteomes" id="UP000063699"/>
    </source>
</evidence>
<name>A0A0N9I0G1_9PSEU</name>
<sequence>MGLDGPFRERPPVAGPAQQHSVEVLNGVVDRKRVAWVERHVFPPDRWVIVWLRVAGDGVANVPAVQGWVHFDEPGRRITVPLNDRHDDHVSGVPYIGFFDDTLAVVYSKLGRKTLCRLAMSSYGVVIDRMAVGDSVVVLERPRHASWYTTLCYIEDRADEYLMHQLSLPSREARVPIPVPQPVEPPSGKHSGADLRLEPDGQGVRWAERVSGTDHRSFPVPLPEILQRGYVDDPEPIWSGLRDALGGPGTPADGPDILIGAIAAPFWNVPDLRPDRGTRWFPVAWYRFLLEQPGDEAAQWLRWLERLAAEDQAQDHWGWAPQWQRAEGVTHFALTHILRHAAALAAACRTGDRPSTGDLDISGPVTAYPAGFARAWRRLPDRFRPGPIRRGLT</sequence>
<dbReference type="KEGG" id="kphy:AOZ06_33065"/>
<dbReference type="Proteomes" id="UP000063699">
    <property type="component" value="Chromosome"/>
</dbReference>
<evidence type="ECO:0000313" key="1">
    <source>
        <dbReference type="EMBL" id="ALG11073.1"/>
    </source>
</evidence>
<accession>A0A0N9I0G1</accession>
<organism evidence="1 2">
    <name type="scientific">Kibdelosporangium phytohabitans</name>
    <dbReference type="NCBI Taxonomy" id="860235"/>
    <lineage>
        <taxon>Bacteria</taxon>
        <taxon>Bacillati</taxon>
        <taxon>Actinomycetota</taxon>
        <taxon>Actinomycetes</taxon>
        <taxon>Pseudonocardiales</taxon>
        <taxon>Pseudonocardiaceae</taxon>
        <taxon>Kibdelosporangium</taxon>
    </lineage>
</organism>
<dbReference type="EMBL" id="CP012752">
    <property type="protein sequence ID" value="ALG11073.1"/>
    <property type="molecule type" value="Genomic_DNA"/>
</dbReference>
<dbReference type="AlphaFoldDB" id="A0A0N9I0G1"/>
<proteinExistence type="predicted"/>